<name>A0A8K1C9H6_PYTOL</name>
<dbReference type="PROSITE" id="PS50178">
    <property type="entry name" value="ZF_FYVE"/>
    <property type="match status" value="1"/>
</dbReference>
<dbReference type="PANTHER" id="PTHR13510:SF44">
    <property type="entry name" value="RABENOSYN-5"/>
    <property type="match status" value="1"/>
</dbReference>
<feature type="compositionally biased region" description="Low complexity" evidence="5">
    <location>
        <begin position="155"/>
        <end position="176"/>
    </location>
</feature>
<keyword evidence="3" id="KW-0862">Zinc</keyword>
<dbReference type="CDD" id="cd00065">
    <property type="entry name" value="FYVE_like_SF"/>
    <property type="match status" value="1"/>
</dbReference>
<organism evidence="7 8">
    <name type="scientific">Pythium oligandrum</name>
    <name type="common">Mycoparasitic fungus</name>
    <dbReference type="NCBI Taxonomy" id="41045"/>
    <lineage>
        <taxon>Eukaryota</taxon>
        <taxon>Sar</taxon>
        <taxon>Stramenopiles</taxon>
        <taxon>Oomycota</taxon>
        <taxon>Peronosporomycetes</taxon>
        <taxon>Pythiales</taxon>
        <taxon>Pythiaceae</taxon>
        <taxon>Pythium</taxon>
    </lineage>
</organism>
<dbReference type="InterPro" id="IPR052727">
    <property type="entry name" value="Rab4/Rab5_effector"/>
</dbReference>
<dbReference type="Proteomes" id="UP000794436">
    <property type="component" value="Unassembled WGS sequence"/>
</dbReference>
<dbReference type="Gene3D" id="3.30.40.10">
    <property type="entry name" value="Zinc/RING finger domain, C3HC4 (zinc finger)"/>
    <property type="match status" value="1"/>
</dbReference>
<feature type="domain" description="FYVE-type" evidence="6">
    <location>
        <begin position="381"/>
        <end position="441"/>
    </location>
</feature>
<dbReference type="InterPro" id="IPR011011">
    <property type="entry name" value="Znf_FYVE_PHD"/>
</dbReference>
<comment type="caution">
    <text evidence="7">The sequence shown here is derived from an EMBL/GenBank/DDBJ whole genome shotgun (WGS) entry which is preliminary data.</text>
</comment>
<dbReference type="InterPro" id="IPR013083">
    <property type="entry name" value="Znf_RING/FYVE/PHD"/>
</dbReference>
<dbReference type="Gene3D" id="3.30.530.20">
    <property type="match status" value="1"/>
</dbReference>
<evidence type="ECO:0000259" key="6">
    <source>
        <dbReference type="PROSITE" id="PS50178"/>
    </source>
</evidence>
<evidence type="ECO:0000313" key="7">
    <source>
        <dbReference type="EMBL" id="TMW59184.1"/>
    </source>
</evidence>
<dbReference type="SUPFAM" id="SSF57903">
    <property type="entry name" value="FYVE/PHD zinc finger"/>
    <property type="match status" value="1"/>
</dbReference>
<evidence type="ECO:0000256" key="1">
    <source>
        <dbReference type="ARBA" id="ARBA00022723"/>
    </source>
</evidence>
<dbReference type="EMBL" id="SPLM01000110">
    <property type="protein sequence ID" value="TMW59184.1"/>
    <property type="molecule type" value="Genomic_DNA"/>
</dbReference>
<keyword evidence="1" id="KW-0479">Metal-binding</keyword>
<dbReference type="OrthoDB" id="116162at2759"/>
<keyword evidence="8" id="KW-1185">Reference proteome</keyword>
<evidence type="ECO:0000256" key="4">
    <source>
        <dbReference type="PROSITE-ProRule" id="PRU00091"/>
    </source>
</evidence>
<evidence type="ECO:0000256" key="3">
    <source>
        <dbReference type="ARBA" id="ARBA00022833"/>
    </source>
</evidence>
<feature type="compositionally biased region" description="Low complexity" evidence="5">
    <location>
        <begin position="91"/>
        <end position="110"/>
    </location>
</feature>
<evidence type="ECO:0000256" key="5">
    <source>
        <dbReference type="SAM" id="MobiDB-lite"/>
    </source>
</evidence>
<feature type="compositionally biased region" description="Basic and acidic residues" evidence="5">
    <location>
        <begin position="140"/>
        <end position="150"/>
    </location>
</feature>
<proteinExistence type="predicted"/>
<dbReference type="InterPro" id="IPR017455">
    <property type="entry name" value="Znf_FYVE-rel"/>
</dbReference>
<evidence type="ECO:0000256" key="2">
    <source>
        <dbReference type="ARBA" id="ARBA00022771"/>
    </source>
</evidence>
<protein>
    <recommendedName>
        <fullName evidence="6">FYVE-type domain-containing protein</fullName>
    </recommendedName>
</protein>
<reference evidence="7" key="1">
    <citation type="submission" date="2019-03" db="EMBL/GenBank/DDBJ databases">
        <title>Long read genome sequence of the mycoparasitic Pythium oligandrum ATCC 38472 isolated from sugarbeet rhizosphere.</title>
        <authorList>
            <person name="Gaulin E."/>
        </authorList>
    </citation>
    <scope>NUCLEOTIDE SEQUENCE</scope>
    <source>
        <strain evidence="7">ATCC 38472_TT</strain>
    </source>
</reference>
<gene>
    <name evidence="7" type="ORF">Poli38472_007329</name>
</gene>
<feature type="region of interest" description="Disordered" evidence="5">
    <location>
        <begin position="83"/>
        <end position="112"/>
    </location>
</feature>
<dbReference type="AlphaFoldDB" id="A0A8K1C9H6"/>
<keyword evidence="2 4" id="KW-0863">Zinc-finger</keyword>
<accession>A0A8K1C9H6</accession>
<dbReference type="PANTHER" id="PTHR13510">
    <property type="entry name" value="FYVE-FINGER-CONTAINING RAB5 EFFECTOR PROTEIN RABENOSYN-5-RELATED"/>
    <property type="match status" value="1"/>
</dbReference>
<dbReference type="InterPro" id="IPR023393">
    <property type="entry name" value="START-like_dom_sf"/>
</dbReference>
<feature type="region of interest" description="Disordered" evidence="5">
    <location>
        <begin position="140"/>
        <end position="176"/>
    </location>
</feature>
<sequence>MHLRFPLPEGYFPKFELTPDESVSYKDLVAAIVKQTRREYSQYVGKGERQVDSRTWNHAKTKDRINIYKRRSEYGAAPVGLARKTHSTPNGSMCSHSSGSMDSGSEASFSTESGARQNYSTVMTAGFTSPGSVLLAKSIKDKDGDGESGIRARLSSTQSHQSSNSGNSVRSSRAGSHVGVDVDEISVMGRGHEPAMLAVGVLEGTVDDIVYALHDGTALDIKGAATLTGDDSLIDCAVLHTIKQNKTTYLGLKWKLTRTPGGNRDMCFIEYVGVALDSKGERYGFQVLESVKLHQCPAFADNSIIRTDISFCYLFRESGQPGIVDVFMQGSFDSSGDVVTAGGVGDSRSTMEMLMSVETCMDRAEAKKLRDLVAKAPAKSNGSGSHCSICRSKPGLLSSHVTCQGCAVVICTKCRLKKVILAKNGGKQKIACCKICVMNVNEKSPFEGEVISQHEKPPSLKAIHRKTADDDLALIDPLKRIGRTNTEDSFAETDYSASMQSLPSSSVSSSYSDIEEIYTHSPADLNMSQLVISESSGRGHAQQMVLPPVPQNMPRAAPQQPANMHQHRVGLYNQMLELQMQAEKTYNLTSQNAAFMQQQQHP</sequence>
<evidence type="ECO:0000313" key="8">
    <source>
        <dbReference type="Proteomes" id="UP000794436"/>
    </source>
</evidence>
<dbReference type="GO" id="GO:0008270">
    <property type="term" value="F:zinc ion binding"/>
    <property type="evidence" value="ECO:0007669"/>
    <property type="project" value="UniProtKB-KW"/>
</dbReference>